<dbReference type="SUPFAM" id="SSF56112">
    <property type="entry name" value="Protein kinase-like (PK-like)"/>
    <property type="match status" value="1"/>
</dbReference>
<dbReference type="Pfam" id="PF13672">
    <property type="entry name" value="PP2C_2"/>
    <property type="match status" value="1"/>
</dbReference>
<keyword evidence="5" id="KW-0472">Membrane</keyword>
<evidence type="ECO:0000256" key="1">
    <source>
        <dbReference type="ARBA" id="ARBA00022679"/>
    </source>
</evidence>
<evidence type="ECO:0000313" key="8">
    <source>
        <dbReference type="EMBL" id="ELY21510.1"/>
    </source>
</evidence>
<dbReference type="GO" id="GO:0005524">
    <property type="term" value="F:ATP binding"/>
    <property type="evidence" value="ECO:0007669"/>
    <property type="project" value="UniProtKB-KW"/>
</dbReference>
<dbReference type="Proteomes" id="UP000011651">
    <property type="component" value="Unassembled WGS sequence"/>
</dbReference>
<dbReference type="Gene3D" id="3.60.40.10">
    <property type="entry name" value="PPM-type phosphatase domain"/>
    <property type="match status" value="1"/>
</dbReference>
<dbReference type="InterPro" id="IPR000719">
    <property type="entry name" value="Prot_kinase_dom"/>
</dbReference>
<evidence type="ECO:0000259" key="6">
    <source>
        <dbReference type="PROSITE" id="PS50011"/>
    </source>
</evidence>
<proteinExistence type="predicted"/>
<dbReference type="EMBL" id="AOPO01000005">
    <property type="protein sequence ID" value="ELY21510.1"/>
    <property type="molecule type" value="Genomic_DNA"/>
</dbReference>
<feature type="domain" description="PPM-type phosphatase" evidence="7">
    <location>
        <begin position="51"/>
        <end position="282"/>
    </location>
</feature>
<gene>
    <name evidence="8" type="ORF">HALTITAN_1499</name>
</gene>
<dbReference type="Pfam" id="PF00069">
    <property type="entry name" value="Pkinase"/>
    <property type="match status" value="1"/>
</dbReference>
<protein>
    <submittedName>
        <fullName evidence="8">Protein kinase-like domain containing protein</fullName>
    </submittedName>
</protein>
<evidence type="ECO:0000256" key="3">
    <source>
        <dbReference type="ARBA" id="ARBA00022777"/>
    </source>
</evidence>
<keyword evidence="5" id="KW-1133">Transmembrane helix</keyword>
<comment type="caution">
    <text evidence="8">The sequence shown here is derived from an EMBL/GenBank/DDBJ whole genome shotgun (WGS) entry which is preliminary data.</text>
</comment>
<keyword evidence="1" id="KW-0808">Transferase</keyword>
<dbReference type="SUPFAM" id="SSF81606">
    <property type="entry name" value="PP2C-like"/>
    <property type="match status" value="1"/>
</dbReference>
<dbReference type="PROSITE" id="PS51746">
    <property type="entry name" value="PPM_2"/>
    <property type="match status" value="1"/>
</dbReference>
<dbReference type="PANTHER" id="PTHR43289:SF6">
    <property type="entry name" value="SERINE_THREONINE-PROTEIN KINASE NEKL-3"/>
    <property type="match status" value="1"/>
</dbReference>
<dbReference type="PROSITE" id="PS00109">
    <property type="entry name" value="PROTEIN_KINASE_TYR"/>
    <property type="match status" value="1"/>
</dbReference>
<keyword evidence="4" id="KW-0067">ATP-binding</keyword>
<dbReference type="GO" id="GO:0004674">
    <property type="term" value="F:protein serine/threonine kinase activity"/>
    <property type="evidence" value="ECO:0007669"/>
    <property type="project" value="TreeGrafter"/>
</dbReference>
<dbReference type="PROSITE" id="PS50011">
    <property type="entry name" value="PROTEIN_KINASE_DOM"/>
    <property type="match status" value="1"/>
</dbReference>
<accession>L9U9E0</accession>
<dbReference type="CDD" id="cd00143">
    <property type="entry name" value="PP2Cc"/>
    <property type="match status" value="1"/>
</dbReference>
<feature type="transmembrane region" description="Helical" evidence="5">
    <location>
        <begin position="596"/>
        <end position="614"/>
    </location>
</feature>
<dbReference type="PATRIC" id="fig|1204738.3.peg.2246"/>
<dbReference type="Gene3D" id="1.10.510.10">
    <property type="entry name" value="Transferase(Phosphotransferase) domain 1"/>
    <property type="match status" value="1"/>
</dbReference>
<dbReference type="AlphaFoldDB" id="L9U9E0"/>
<evidence type="ECO:0000313" key="9">
    <source>
        <dbReference type="Proteomes" id="UP000011651"/>
    </source>
</evidence>
<dbReference type="InterPro" id="IPR008266">
    <property type="entry name" value="Tyr_kinase_AS"/>
</dbReference>
<dbReference type="CDD" id="cd14014">
    <property type="entry name" value="STKc_PknB_like"/>
    <property type="match status" value="1"/>
</dbReference>
<organism evidence="8 9">
    <name type="scientific">Vreelandella titanicae BH1</name>
    <dbReference type="NCBI Taxonomy" id="1204738"/>
    <lineage>
        <taxon>Bacteria</taxon>
        <taxon>Pseudomonadati</taxon>
        <taxon>Pseudomonadota</taxon>
        <taxon>Gammaproteobacteria</taxon>
        <taxon>Oceanospirillales</taxon>
        <taxon>Halomonadaceae</taxon>
        <taxon>Vreelandella</taxon>
    </lineage>
</organism>
<evidence type="ECO:0000256" key="2">
    <source>
        <dbReference type="ARBA" id="ARBA00022741"/>
    </source>
</evidence>
<keyword evidence="2" id="KW-0547">Nucleotide-binding</keyword>
<dbReference type="InterPro" id="IPR011009">
    <property type="entry name" value="Kinase-like_dom_sf"/>
</dbReference>
<dbReference type="InterPro" id="IPR036457">
    <property type="entry name" value="PPM-type-like_dom_sf"/>
</dbReference>
<feature type="domain" description="Protein kinase" evidence="6">
    <location>
        <begin position="315"/>
        <end position="581"/>
    </location>
</feature>
<sequence>MGATFAIHGERPPLRVGSDLDKVAIEFVINQAFAPAEAFFRGSIMAALTISLGQHSDKGRKPSNQDFYGAYLPSDSLRATKGIAIALADGISSSEVSREASEAAVGGFLTDYYATPATWAVKTSAQRVLQATNAWLYAQTRQSQYRYNLDRGYVCTLSAMVIKSTTAHLFHVGDSRIYQLAGNTLEPLTEDHRFWASREVSHLSRAMGASQHLELDYCSVSLSEGDVFVLTTDGVYEWLTGAEMAALIHAHWGDLDAAAEALIAAAIDHDSDDNLTVQIVRIDSLPERHANELYAALGTLPSPSELRAGSELDGYRIVRQLHASSRSHVYLAEEVASGEKVALKTLSTELSQDSASIERFVREEWIARRIDNQHVLKAPAQERPRRYLYTVLAYIEGQTLTQWMRDHPNAELASVRPIVEQIAKGLRAFHRLEMLHQDLRPDNVMIDSHGTVKLIDFGAAKVAGLAEEVGAASDDILGTAQYTAPEYFLGEGGTPRSDQYSLAVITYQMLTGTLPYGTEVAKTRTRAAQHKLAYQSALSENRELPAWVDEVLKKALHPTPHKRFPALSEFIFELRSPSPDMLKRAQLPLLERDPVLFWKGVSLVLAVVVIALLLR</sequence>
<name>L9U9E0_9GAMM</name>
<dbReference type="Gene3D" id="3.30.200.20">
    <property type="entry name" value="Phosphorylase Kinase, domain 1"/>
    <property type="match status" value="1"/>
</dbReference>
<dbReference type="PANTHER" id="PTHR43289">
    <property type="entry name" value="MITOGEN-ACTIVATED PROTEIN KINASE KINASE KINASE 20-RELATED"/>
    <property type="match status" value="1"/>
</dbReference>
<dbReference type="InterPro" id="IPR001932">
    <property type="entry name" value="PPM-type_phosphatase-like_dom"/>
</dbReference>
<dbReference type="SMART" id="SM00331">
    <property type="entry name" value="PP2C_SIG"/>
    <property type="match status" value="1"/>
</dbReference>
<evidence type="ECO:0000259" key="7">
    <source>
        <dbReference type="PROSITE" id="PS51746"/>
    </source>
</evidence>
<evidence type="ECO:0000256" key="4">
    <source>
        <dbReference type="ARBA" id="ARBA00022840"/>
    </source>
</evidence>
<evidence type="ECO:0000256" key="5">
    <source>
        <dbReference type="SAM" id="Phobius"/>
    </source>
</evidence>
<keyword evidence="3 8" id="KW-0418">Kinase</keyword>
<reference evidence="8 9" key="1">
    <citation type="journal article" date="2013" name="Genome Announc.">
        <title>Draft Genome of the Marine Gammaproteobacterium Halomonas titanicae.</title>
        <authorList>
            <person name="Sanchez-Porro C."/>
            <person name="de la Haba R.R."/>
            <person name="Cruz-Hernandez N."/>
            <person name="Gonzalez J.M."/>
            <person name="Reyes-Guirao C."/>
            <person name="Navarro-Sampedro L."/>
            <person name="Carballo M."/>
            <person name="Ventosa A."/>
        </authorList>
    </citation>
    <scope>NUCLEOTIDE SEQUENCE [LARGE SCALE GENOMIC DNA]</scope>
    <source>
        <strain evidence="8 9">BH1</strain>
    </source>
</reference>
<dbReference type="SMART" id="SM00332">
    <property type="entry name" value="PP2Cc"/>
    <property type="match status" value="1"/>
</dbReference>
<keyword evidence="5" id="KW-0812">Transmembrane</keyword>